<evidence type="ECO:0000313" key="7">
    <source>
        <dbReference type="Proteomes" id="UP000535838"/>
    </source>
</evidence>
<comment type="caution">
    <text evidence="6">The sequence shown here is derived from an EMBL/GenBank/DDBJ whole genome shotgun (WGS) entry which is preliminary data.</text>
</comment>
<sequence>MVVRASAKSVEQELLVTELISQIAAMQKRFQAEGEDEERLWMMANAPNDEVISFLKEATVMMLHMVDAIGESEPINGITISKRFGVPRGSVSKMTRRLAELGVIQAESLPDNRKEVLFRLTSLGRQIFEIHQRLHVHMNRNVREFLSRYDLDQLRFLVQCMKDTVETSWVRLEKGEEEEEEDVASPASTGSGVPSEPSRTDEASEIMALLRQLDARKLKKAKELLRIAFTDD</sequence>
<dbReference type="SUPFAM" id="SSF46785">
    <property type="entry name" value="Winged helix' DNA-binding domain"/>
    <property type="match status" value="1"/>
</dbReference>
<dbReference type="Gene3D" id="1.10.10.10">
    <property type="entry name" value="Winged helix-like DNA-binding domain superfamily/Winged helix DNA-binding domain"/>
    <property type="match status" value="1"/>
</dbReference>
<dbReference type="Pfam" id="PF01047">
    <property type="entry name" value="MarR"/>
    <property type="match status" value="1"/>
</dbReference>
<protein>
    <submittedName>
        <fullName evidence="6">MarR family transcriptional regulator</fullName>
    </submittedName>
</protein>
<feature type="region of interest" description="Disordered" evidence="4">
    <location>
        <begin position="173"/>
        <end position="202"/>
    </location>
</feature>
<evidence type="ECO:0000256" key="3">
    <source>
        <dbReference type="ARBA" id="ARBA00023163"/>
    </source>
</evidence>
<name>A0A841SKX1_9BACL</name>
<dbReference type="InterPro" id="IPR052067">
    <property type="entry name" value="Metal_resp_HTH_trans_reg"/>
</dbReference>
<dbReference type="PANTHER" id="PTHR35790">
    <property type="entry name" value="HTH-TYPE TRANSCRIPTIONAL REGULATOR PCHR"/>
    <property type="match status" value="1"/>
</dbReference>
<accession>A0A841SKX1</accession>
<gene>
    <name evidence="6" type="ORF">H7B67_03365</name>
</gene>
<keyword evidence="7" id="KW-1185">Reference proteome</keyword>
<proteinExistence type="predicted"/>
<organism evidence="6 7">
    <name type="scientific">Cohnella thailandensis</name>
    <dbReference type="NCBI Taxonomy" id="557557"/>
    <lineage>
        <taxon>Bacteria</taxon>
        <taxon>Bacillati</taxon>
        <taxon>Bacillota</taxon>
        <taxon>Bacilli</taxon>
        <taxon>Bacillales</taxon>
        <taxon>Paenibacillaceae</taxon>
        <taxon>Cohnella</taxon>
    </lineage>
</organism>
<evidence type="ECO:0000256" key="1">
    <source>
        <dbReference type="ARBA" id="ARBA00023015"/>
    </source>
</evidence>
<evidence type="ECO:0000259" key="5">
    <source>
        <dbReference type="PROSITE" id="PS50995"/>
    </source>
</evidence>
<dbReference type="GO" id="GO:0003677">
    <property type="term" value="F:DNA binding"/>
    <property type="evidence" value="ECO:0007669"/>
    <property type="project" value="UniProtKB-KW"/>
</dbReference>
<keyword evidence="2" id="KW-0238">DNA-binding</keyword>
<dbReference type="InterPro" id="IPR036388">
    <property type="entry name" value="WH-like_DNA-bd_sf"/>
</dbReference>
<dbReference type="InterPro" id="IPR000835">
    <property type="entry name" value="HTH_MarR-typ"/>
</dbReference>
<keyword evidence="1" id="KW-0805">Transcription regulation</keyword>
<dbReference type="InterPro" id="IPR036390">
    <property type="entry name" value="WH_DNA-bd_sf"/>
</dbReference>
<dbReference type="GO" id="GO:0003700">
    <property type="term" value="F:DNA-binding transcription factor activity"/>
    <property type="evidence" value="ECO:0007669"/>
    <property type="project" value="InterPro"/>
</dbReference>
<evidence type="ECO:0000256" key="2">
    <source>
        <dbReference type="ARBA" id="ARBA00023125"/>
    </source>
</evidence>
<feature type="domain" description="HTH marR-type" evidence="5">
    <location>
        <begin position="16"/>
        <end position="163"/>
    </location>
</feature>
<dbReference type="PANTHER" id="PTHR35790:SF4">
    <property type="entry name" value="HTH-TYPE TRANSCRIPTIONAL REGULATOR PCHR"/>
    <property type="match status" value="1"/>
</dbReference>
<evidence type="ECO:0000313" key="6">
    <source>
        <dbReference type="EMBL" id="MBB6633153.1"/>
    </source>
</evidence>
<keyword evidence="3" id="KW-0804">Transcription</keyword>
<dbReference type="Proteomes" id="UP000535838">
    <property type="component" value="Unassembled WGS sequence"/>
</dbReference>
<dbReference type="SMART" id="SM00347">
    <property type="entry name" value="HTH_MARR"/>
    <property type="match status" value="1"/>
</dbReference>
<reference evidence="6 7" key="1">
    <citation type="submission" date="2020-08" db="EMBL/GenBank/DDBJ databases">
        <title>Cohnella phylogeny.</title>
        <authorList>
            <person name="Dunlap C."/>
        </authorList>
    </citation>
    <scope>NUCLEOTIDE SEQUENCE [LARGE SCALE GENOMIC DNA]</scope>
    <source>
        <strain evidence="6 7">DSM 25241</strain>
    </source>
</reference>
<dbReference type="EMBL" id="JACJVQ010000003">
    <property type="protein sequence ID" value="MBB6633153.1"/>
    <property type="molecule type" value="Genomic_DNA"/>
</dbReference>
<dbReference type="PROSITE" id="PS50995">
    <property type="entry name" value="HTH_MARR_2"/>
    <property type="match status" value="1"/>
</dbReference>
<dbReference type="AlphaFoldDB" id="A0A841SKX1"/>
<evidence type="ECO:0000256" key="4">
    <source>
        <dbReference type="SAM" id="MobiDB-lite"/>
    </source>
</evidence>